<dbReference type="EMBL" id="JACVVK020000283">
    <property type="protein sequence ID" value="KAK7480343.1"/>
    <property type="molecule type" value="Genomic_DNA"/>
</dbReference>
<evidence type="ECO:0008006" key="5">
    <source>
        <dbReference type="Google" id="ProtNLM"/>
    </source>
</evidence>
<evidence type="ECO:0000313" key="2">
    <source>
        <dbReference type="EMBL" id="KAK7480343.1"/>
    </source>
</evidence>
<comment type="caution">
    <text evidence="2">The sequence shown here is derived from an EMBL/GenBank/DDBJ whole genome shotgun (WGS) entry which is preliminary data.</text>
</comment>
<reference evidence="2 4" key="2">
    <citation type="journal article" date="2023" name="Sci. Data">
        <title>Genome assembly of the Korean intertidal mud-creeper Batillaria attramentaria.</title>
        <authorList>
            <person name="Patra A.K."/>
            <person name="Ho P.T."/>
            <person name="Jun S."/>
            <person name="Lee S.J."/>
            <person name="Kim Y."/>
            <person name="Won Y.J."/>
        </authorList>
    </citation>
    <scope>NUCLEOTIDE SEQUENCE [LARGE SCALE GENOMIC DNA]</scope>
    <source>
        <strain evidence="2">Wonlab-2016</strain>
    </source>
</reference>
<name>A0ABD0K0K2_9CAEN</name>
<dbReference type="AlphaFoldDB" id="A0ABD0K0K2"/>
<gene>
    <name evidence="3" type="ORF">BaRGS_00017421</name>
    <name evidence="2" type="ORF">BaRGS_00028390</name>
    <name evidence="1" type="ORF">BaRGS_00029025</name>
</gene>
<dbReference type="EMBL" id="JACVVK020000116">
    <property type="protein sequence ID" value="KAK7491320.1"/>
    <property type="molecule type" value="Genomic_DNA"/>
</dbReference>
<evidence type="ECO:0000313" key="3">
    <source>
        <dbReference type="EMBL" id="KAK7491320.1"/>
    </source>
</evidence>
<evidence type="ECO:0000313" key="4">
    <source>
        <dbReference type="Proteomes" id="UP001519460"/>
    </source>
</evidence>
<dbReference type="Proteomes" id="UP001519460">
    <property type="component" value="Unassembled WGS sequence"/>
</dbReference>
<evidence type="ECO:0000313" key="1">
    <source>
        <dbReference type="EMBL" id="KAK7479749.1"/>
    </source>
</evidence>
<accession>A0ABD0K0K2</accession>
<organism evidence="2 4">
    <name type="scientific">Batillaria attramentaria</name>
    <dbReference type="NCBI Taxonomy" id="370345"/>
    <lineage>
        <taxon>Eukaryota</taxon>
        <taxon>Metazoa</taxon>
        <taxon>Spiralia</taxon>
        <taxon>Lophotrochozoa</taxon>
        <taxon>Mollusca</taxon>
        <taxon>Gastropoda</taxon>
        <taxon>Caenogastropoda</taxon>
        <taxon>Sorbeoconcha</taxon>
        <taxon>Cerithioidea</taxon>
        <taxon>Batillariidae</taxon>
        <taxon>Batillaria</taxon>
    </lineage>
</organism>
<reference evidence="2" key="1">
    <citation type="submission" date="2020-09" db="EMBL/GenBank/DDBJ databases">
        <authorList>
            <person name="Won Y."/>
        </authorList>
    </citation>
    <scope>NUCLEOTIDE SEQUENCE</scope>
    <source>
        <strain evidence="2">Wonlab-2016</strain>
        <tissue evidence="2">Foot muscle</tissue>
    </source>
</reference>
<dbReference type="EMBL" id="JACVVK020000296">
    <property type="protein sequence ID" value="KAK7479749.1"/>
    <property type="molecule type" value="Genomic_DNA"/>
</dbReference>
<reference evidence="2" key="3">
    <citation type="submission" date="2023-01" db="EMBL/GenBank/DDBJ databases">
        <authorList>
            <person name="Patra A."/>
        </authorList>
    </citation>
    <scope>NUCLEOTIDE SEQUENCE</scope>
    <source>
        <strain evidence="2">Wonlab-2016</strain>
        <tissue evidence="2">Foot muscle</tissue>
    </source>
</reference>
<proteinExistence type="predicted"/>
<protein>
    <recommendedName>
        <fullName evidence="5">HTH CENPB-type domain-containing protein</fullName>
    </recommendedName>
</protein>
<keyword evidence="4" id="KW-1185">Reference proteome</keyword>
<sequence>MQLAYEFAERNGLQHPFNQEKKSAGKDWLRLFLRRHPEITIRQPEPTSVDRARGFNRGSVGRFFTLLEKLMDEYHPPATAIYNMDETGLSSKAPKYLEEQESTKSVSFPQRTEVCIQPLCVVPAPPDTTFRHTFCSSARG</sequence>